<evidence type="ECO:0000256" key="2">
    <source>
        <dbReference type="ARBA" id="ARBA00022679"/>
    </source>
</evidence>
<reference evidence="5" key="1">
    <citation type="submission" date="2023-07" db="EMBL/GenBank/DDBJ databases">
        <authorList>
            <person name="Kim M."/>
        </authorList>
    </citation>
    <scope>NUCLEOTIDE SEQUENCE</scope>
    <source>
        <strain evidence="5">BIUV-7</strain>
    </source>
</reference>
<keyword evidence="2" id="KW-0808">Transferase</keyword>
<feature type="domain" description="Methyltransferase type 11" evidence="4">
    <location>
        <begin position="53"/>
        <end position="136"/>
    </location>
</feature>
<dbReference type="Pfam" id="PF08241">
    <property type="entry name" value="Methyltransf_11"/>
    <property type="match status" value="1"/>
</dbReference>
<dbReference type="GO" id="GO:0008168">
    <property type="term" value="F:methyltransferase activity"/>
    <property type="evidence" value="ECO:0007669"/>
    <property type="project" value="UniProtKB-KW"/>
</dbReference>
<dbReference type="EMBL" id="JAUOTP010000002">
    <property type="protein sequence ID" value="MDO6413584.1"/>
    <property type="molecule type" value="Genomic_DNA"/>
</dbReference>
<dbReference type="PANTHER" id="PTHR13090:SF1">
    <property type="entry name" value="ARGININE-HYDROXYLASE NDUFAF5, MITOCHONDRIAL"/>
    <property type="match status" value="1"/>
</dbReference>
<evidence type="ECO:0000313" key="6">
    <source>
        <dbReference type="Proteomes" id="UP001169764"/>
    </source>
</evidence>
<sequence length="288" mass="30616">MTTPPDIFDRDLRRLRRDRAAPGFANHAFLREAMVEGLLDRLDLVTRPLTDALDLGCADGTLTQALRARGLTVTPADAGQRFAAAAGGIQCDEDRLPFAPASFDLIVSAGVLDTVSDLPGALVQCRRALRPDGLFLAAFLGAGTLGTLRDVVRAADAVSEGGMPQRFHPQIEVPAAGDLLVRAGFALPVADSEAIDVRYGSPLKLMADLRGMAAGNQLAGQAPPWLGRARLAEIARLFAERADPDGRTRERFTMLFMTGWAPGPNQPQPAKRGSATTSLAAALKPRSE</sequence>
<dbReference type="InterPro" id="IPR013216">
    <property type="entry name" value="Methyltransf_11"/>
</dbReference>
<dbReference type="GO" id="GO:0032259">
    <property type="term" value="P:methylation"/>
    <property type="evidence" value="ECO:0007669"/>
    <property type="project" value="UniProtKB-KW"/>
</dbReference>
<protein>
    <submittedName>
        <fullName evidence="5">Methyltransferase domain-containing protein</fullName>
    </submittedName>
</protein>
<evidence type="ECO:0000313" key="5">
    <source>
        <dbReference type="EMBL" id="MDO6413584.1"/>
    </source>
</evidence>
<evidence type="ECO:0000256" key="3">
    <source>
        <dbReference type="SAM" id="MobiDB-lite"/>
    </source>
</evidence>
<evidence type="ECO:0000259" key="4">
    <source>
        <dbReference type="Pfam" id="PF08241"/>
    </source>
</evidence>
<comment type="caution">
    <text evidence="5">The sequence shown here is derived from an EMBL/GenBank/DDBJ whole genome shotgun (WGS) entry which is preliminary data.</text>
</comment>
<dbReference type="SUPFAM" id="SSF53335">
    <property type="entry name" value="S-adenosyl-L-methionine-dependent methyltransferases"/>
    <property type="match status" value="1"/>
</dbReference>
<dbReference type="CDD" id="cd02440">
    <property type="entry name" value="AdoMet_MTases"/>
    <property type="match status" value="1"/>
</dbReference>
<evidence type="ECO:0000256" key="1">
    <source>
        <dbReference type="ARBA" id="ARBA00022603"/>
    </source>
</evidence>
<dbReference type="Proteomes" id="UP001169764">
    <property type="component" value="Unassembled WGS sequence"/>
</dbReference>
<organism evidence="5 6">
    <name type="scientific">Sphingomonas natans</name>
    <dbReference type="NCBI Taxonomy" id="3063330"/>
    <lineage>
        <taxon>Bacteria</taxon>
        <taxon>Pseudomonadati</taxon>
        <taxon>Pseudomonadota</taxon>
        <taxon>Alphaproteobacteria</taxon>
        <taxon>Sphingomonadales</taxon>
        <taxon>Sphingomonadaceae</taxon>
        <taxon>Sphingomonas</taxon>
    </lineage>
</organism>
<dbReference type="RefSeq" id="WP_303540157.1">
    <property type="nucleotide sequence ID" value="NZ_JAUOTP010000002.1"/>
</dbReference>
<name>A0ABT8Y5I4_9SPHN</name>
<dbReference type="PANTHER" id="PTHR13090">
    <property type="entry name" value="ARGININE-HYDROXYLASE NDUFAF5, MITOCHONDRIAL"/>
    <property type="match status" value="1"/>
</dbReference>
<keyword evidence="1 5" id="KW-0489">Methyltransferase</keyword>
<proteinExistence type="predicted"/>
<keyword evidence="6" id="KW-1185">Reference proteome</keyword>
<dbReference type="InterPro" id="IPR050602">
    <property type="entry name" value="Malonyl-ACP_OMT"/>
</dbReference>
<feature type="region of interest" description="Disordered" evidence="3">
    <location>
        <begin position="260"/>
        <end position="288"/>
    </location>
</feature>
<gene>
    <name evidence="5" type="ORF">Q4F19_04235</name>
</gene>
<dbReference type="InterPro" id="IPR029063">
    <property type="entry name" value="SAM-dependent_MTases_sf"/>
</dbReference>
<dbReference type="Gene3D" id="3.40.50.150">
    <property type="entry name" value="Vaccinia Virus protein VP39"/>
    <property type="match status" value="1"/>
</dbReference>
<accession>A0ABT8Y5I4</accession>